<dbReference type="FunFam" id="3.40.33.10:FF:000004">
    <property type="entry name" value="CAP, cysteine-rich secretory protein, antigen 5"/>
    <property type="match status" value="1"/>
</dbReference>
<evidence type="ECO:0000256" key="2">
    <source>
        <dbReference type="ARBA" id="ARBA00023265"/>
    </source>
</evidence>
<evidence type="ECO:0000259" key="4">
    <source>
        <dbReference type="SMART" id="SM00198"/>
    </source>
</evidence>
<evidence type="ECO:0000256" key="1">
    <source>
        <dbReference type="ARBA" id="ARBA00003143"/>
    </source>
</evidence>
<keyword evidence="2" id="KW-0568">Pathogenesis-related protein</keyword>
<dbReference type="InterPro" id="IPR035940">
    <property type="entry name" value="CAP_sf"/>
</dbReference>
<dbReference type="Gene3D" id="3.40.33.10">
    <property type="entry name" value="CAP"/>
    <property type="match status" value="1"/>
</dbReference>
<comment type="function">
    <text evidence="1">Probably involved in the defense reaction of plants against pathogens.</text>
</comment>
<evidence type="ECO:0000313" key="6">
    <source>
        <dbReference type="EMBL" id="KAL1218279.1"/>
    </source>
</evidence>
<keyword evidence="3" id="KW-0812">Transmembrane</keyword>
<organism evidence="6 7">
    <name type="scientific">Cardamine amara subsp. amara</name>
    <dbReference type="NCBI Taxonomy" id="228776"/>
    <lineage>
        <taxon>Eukaryota</taxon>
        <taxon>Viridiplantae</taxon>
        <taxon>Streptophyta</taxon>
        <taxon>Embryophyta</taxon>
        <taxon>Tracheophyta</taxon>
        <taxon>Spermatophyta</taxon>
        <taxon>Magnoliopsida</taxon>
        <taxon>eudicotyledons</taxon>
        <taxon>Gunneridae</taxon>
        <taxon>Pentapetalae</taxon>
        <taxon>rosids</taxon>
        <taxon>malvids</taxon>
        <taxon>Brassicales</taxon>
        <taxon>Brassicaceae</taxon>
        <taxon>Cardamineae</taxon>
        <taxon>Cardamine</taxon>
    </lineage>
</organism>
<protein>
    <submittedName>
        <fullName evidence="6">Pathogenesis-related protein 1</fullName>
    </submittedName>
</protein>
<keyword evidence="7" id="KW-1185">Reference proteome</keyword>
<keyword evidence="2" id="KW-0611">Plant defense</keyword>
<dbReference type="PRINTS" id="PR00837">
    <property type="entry name" value="V5TPXLIKE"/>
</dbReference>
<evidence type="ECO:0000313" key="7">
    <source>
        <dbReference type="Proteomes" id="UP001558713"/>
    </source>
</evidence>
<dbReference type="PRINTS" id="PR00838">
    <property type="entry name" value="V5ALLERGEN"/>
</dbReference>
<dbReference type="InterPro" id="IPR014044">
    <property type="entry name" value="CAP_dom"/>
</dbReference>
<dbReference type="InterPro" id="IPR001283">
    <property type="entry name" value="CRISP-related"/>
</dbReference>
<keyword evidence="3" id="KW-1133">Transmembrane helix</keyword>
<dbReference type="EMBL" id="JBANAX010000887">
    <property type="protein sequence ID" value="KAL1189828.1"/>
    <property type="molecule type" value="Genomic_DNA"/>
</dbReference>
<sequence>MKNKSVFGYSIFIVTLFFVLARVTISQPQKGSPGVDVKPQETLAAHNKARAEVGVGPMVWNDTLAAYAQSFANQKIEDCDLTHSSGPYGENIIVGKNPESNMSGPAAVGYWMEEKPDYKSNTHTCDTVCDDYTQVVWRNSVRLGCGSVRCQNDTNIWIMCSYDPPGNIPGQLPY</sequence>
<dbReference type="Pfam" id="PF00188">
    <property type="entry name" value="CAP"/>
    <property type="match status" value="1"/>
</dbReference>
<reference evidence="6 7" key="1">
    <citation type="submission" date="2024-04" db="EMBL/GenBank/DDBJ databases">
        <title>Genome assembly C_amara_ONT_v2.</title>
        <authorList>
            <person name="Yant L."/>
            <person name="Moore C."/>
            <person name="Slenker M."/>
        </authorList>
    </citation>
    <scope>NUCLEOTIDE SEQUENCE [LARGE SCALE GENOMIC DNA]</scope>
    <source>
        <tissue evidence="6">Leaf</tissue>
    </source>
</reference>
<evidence type="ECO:0000256" key="3">
    <source>
        <dbReference type="SAM" id="Phobius"/>
    </source>
</evidence>
<dbReference type="PANTHER" id="PTHR10334">
    <property type="entry name" value="CYSTEINE-RICH SECRETORY PROTEIN-RELATED"/>
    <property type="match status" value="1"/>
</dbReference>
<comment type="caution">
    <text evidence="6">The sequence shown here is derived from an EMBL/GenBank/DDBJ whole genome shotgun (WGS) entry which is preliminary data.</text>
</comment>
<dbReference type="CDD" id="cd05381">
    <property type="entry name" value="CAP_PR-1"/>
    <property type="match status" value="1"/>
</dbReference>
<dbReference type="AlphaFoldDB" id="A0ABD1BMC6"/>
<evidence type="ECO:0000313" key="5">
    <source>
        <dbReference type="EMBL" id="KAL1189828.1"/>
    </source>
</evidence>
<keyword evidence="3" id="KW-0472">Membrane</keyword>
<feature type="domain" description="SCP" evidence="4">
    <location>
        <begin position="37"/>
        <end position="170"/>
    </location>
</feature>
<dbReference type="InterPro" id="IPR002413">
    <property type="entry name" value="V5_allergen-like"/>
</dbReference>
<gene>
    <name evidence="6" type="ORF">V5N11_013610</name>
    <name evidence="5" type="ORF">V5N11_034065</name>
</gene>
<feature type="transmembrane region" description="Helical" evidence="3">
    <location>
        <begin position="6"/>
        <end position="25"/>
    </location>
</feature>
<dbReference type="SUPFAM" id="SSF55797">
    <property type="entry name" value="PR-1-like"/>
    <property type="match status" value="1"/>
</dbReference>
<accession>A0ABD1BMC6</accession>
<dbReference type="SMART" id="SM00198">
    <property type="entry name" value="SCP"/>
    <property type="match status" value="1"/>
</dbReference>
<name>A0ABD1BMC6_CARAN</name>
<proteinExistence type="predicted"/>
<dbReference type="EMBL" id="JBANAX010000218">
    <property type="protein sequence ID" value="KAL1218279.1"/>
    <property type="molecule type" value="Genomic_DNA"/>
</dbReference>
<dbReference type="Proteomes" id="UP001558713">
    <property type="component" value="Unassembled WGS sequence"/>
</dbReference>